<evidence type="ECO:0000313" key="3">
    <source>
        <dbReference type="Proteomes" id="UP000002630"/>
    </source>
</evidence>
<proteinExistence type="predicted"/>
<dbReference type="SUPFAM" id="SSF53474">
    <property type="entry name" value="alpha/beta-Hydrolases"/>
    <property type="match status" value="1"/>
</dbReference>
<keyword evidence="3" id="KW-1185">Reference proteome</keyword>
<feature type="domain" description="AB hydrolase-1" evidence="1">
    <location>
        <begin position="119"/>
        <end position="304"/>
    </location>
</feature>
<evidence type="ECO:0000313" key="2">
    <source>
        <dbReference type="EMBL" id="CBJ27532.1"/>
    </source>
</evidence>
<protein>
    <recommendedName>
        <fullName evidence="1">AB hydrolase-1 domain-containing protein</fullName>
    </recommendedName>
</protein>
<dbReference type="InParanoid" id="D7G6D7"/>
<dbReference type="eggNOG" id="ENOG502QQUD">
    <property type="taxonomic scope" value="Eukaryota"/>
</dbReference>
<reference evidence="2 3" key="1">
    <citation type="journal article" date="2010" name="Nature">
        <title>The Ectocarpus genome and the independent evolution of multicellularity in brown algae.</title>
        <authorList>
            <person name="Cock J.M."/>
            <person name="Sterck L."/>
            <person name="Rouze P."/>
            <person name="Scornet D."/>
            <person name="Allen A.E."/>
            <person name="Amoutzias G."/>
            <person name="Anthouard V."/>
            <person name="Artiguenave F."/>
            <person name="Aury J.M."/>
            <person name="Badger J.H."/>
            <person name="Beszteri B."/>
            <person name="Billiau K."/>
            <person name="Bonnet E."/>
            <person name="Bothwell J.H."/>
            <person name="Bowler C."/>
            <person name="Boyen C."/>
            <person name="Brownlee C."/>
            <person name="Carrano C.J."/>
            <person name="Charrier B."/>
            <person name="Cho G.Y."/>
            <person name="Coelho S.M."/>
            <person name="Collen J."/>
            <person name="Corre E."/>
            <person name="Da Silva C."/>
            <person name="Delage L."/>
            <person name="Delaroque N."/>
            <person name="Dittami S.M."/>
            <person name="Doulbeau S."/>
            <person name="Elias M."/>
            <person name="Farnham G."/>
            <person name="Gachon C.M."/>
            <person name="Gschloessl B."/>
            <person name="Heesch S."/>
            <person name="Jabbari K."/>
            <person name="Jubin C."/>
            <person name="Kawai H."/>
            <person name="Kimura K."/>
            <person name="Kloareg B."/>
            <person name="Kupper F.C."/>
            <person name="Lang D."/>
            <person name="Le Bail A."/>
            <person name="Leblanc C."/>
            <person name="Lerouge P."/>
            <person name="Lohr M."/>
            <person name="Lopez P.J."/>
            <person name="Martens C."/>
            <person name="Maumus F."/>
            <person name="Michel G."/>
            <person name="Miranda-Saavedra D."/>
            <person name="Morales J."/>
            <person name="Moreau H."/>
            <person name="Motomura T."/>
            <person name="Nagasato C."/>
            <person name="Napoli C.A."/>
            <person name="Nelson D.R."/>
            <person name="Nyvall-Collen P."/>
            <person name="Peters A.F."/>
            <person name="Pommier C."/>
            <person name="Potin P."/>
            <person name="Poulain J."/>
            <person name="Quesneville H."/>
            <person name="Read B."/>
            <person name="Rensing S.A."/>
            <person name="Ritter A."/>
            <person name="Rousvoal S."/>
            <person name="Samanta M."/>
            <person name="Samson G."/>
            <person name="Schroeder D.C."/>
            <person name="Segurens B."/>
            <person name="Strittmatter M."/>
            <person name="Tonon T."/>
            <person name="Tregear J.W."/>
            <person name="Valentin K."/>
            <person name="von Dassow P."/>
            <person name="Yamagishi T."/>
            <person name="Van de Peer Y."/>
            <person name="Wincker P."/>
        </authorList>
    </citation>
    <scope>NUCLEOTIDE SEQUENCE [LARGE SCALE GENOMIC DNA]</scope>
    <source>
        <strain evidence="3">Ec32 / CCAP1310/4</strain>
    </source>
</reference>
<dbReference type="Proteomes" id="UP000002630">
    <property type="component" value="Linkage Group LG04"/>
</dbReference>
<dbReference type="InterPro" id="IPR029058">
    <property type="entry name" value="AB_hydrolase_fold"/>
</dbReference>
<accession>D7G6D7</accession>
<sequence length="492" mass="54344">MDILEECGPETLDELINNIQELELEVEGLRKEQGQDIVIGSCCFGREGSYKEPANEGRDLLLFLPGVDGLNIEAVDQFDYLSGTFDVWSLKVDGNDQSTFVELTERVMDFLSVVGVNEQRQAVIVGSSFGGLLAVNVALQDPQYVKGLVLVNPATSYERSHWRIVGSLVANAPGPEAFGMAAVLALATTIPDTAMFSKHLSELEALPPQELVAWFKSSTGEWLGRMLALFDKTPQHQLQWRLTHWLDEGSKVVEERLQELTLPVLVLAGSEDHMLPSAEEAARLYDLIPTCQQVVLRGVGHAALHNPGEVNLCALLKDSVIFDDHFRDRIVSSKEAKKASKRWHKDTSGGDDLRRGEGVVGDPVLDFKLDLDDRGVKMAWESTEMMDRFTSPVFFSVNERGELNHGLGSVPDYEEGRSILFVGNHQLLGIDMPILVRKILAEKNILVRGLAHPVVTGCGTGDLFETIKRQQESDETQVRRGNNVVLVGCADT</sequence>
<dbReference type="EMBL" id="FN649729">
    <property type="protein sequence ID" value="CBJ27532.1"/>
    <property type="molecule type" value="Genomic_DNA"/>
</dbReference>
<dbReference type="GO" id="GO:0016020">
    <property type="term" value="C:membrane"/>
    <property type="evidence" value="ECO:0007669"/>
    <property type="project" value="TreeGrafter"/>
</dbReference>
<dbReference type="Pfam" id="PF00561">
    <property type="entry name" value="Abhydrolase_1"/>
    <property type="match status" value="1"/>
</dbReference>
<dbReference type="OrthoDB" id="44277at2759"/>
<dbReference type="PANTHER" id="PTHR22753:SF14">
    <property type="entry name" value="MONOACYLGLYCEROL_DIACYLGLYCEROL O-ACYLTRANSFERASE"/>
    <property type="match status" value="1"/>
</dbReference>
<dbReference type="InterPro" id="IPR000073">
    <property type="entry name" value="AB_hydrolase_1"/>
</dbReference>
<evidence type="ECO:0000259" key="1">
    <source>
        <dbReference type="Pfam" id="PF00561"/>
    </source>
</evidence>
<gene>
    <name evidence="2" type="ORF">Esi_0073_0124</name>
</gene>
<dbReference type="EMBL" id="FN648960">
    <property type="protein sequence ID" value="CBJ27532.1"/>
    <property type="molecule type" value="Genomic_DNA"/>
</dbReference>
<dbReference type="AlphaFoldDB" id="D7G6D7"/>
<name>D7G6D7_ECTSI</name>
<organism evidence="2 3">
    <name type="scientific">Ectocarpus siliculosus</name>
    <name type="common">Brown alga</name>
    <name type="synonym">Conferva siliculosa</name>
    <dbReference type="NCBI Taxonomy" id="2880"/>
    <lineage>
        <taxon>Eukaryota</taxon>
        <taxon>Sar</taxon>
        <taxon>Stramenopiles</taxon>
        <taxon>Ochrophyta</taxon>
        <taxon>PX clade</taxon>
        <taxon>Phaeophyceae</taxon>
        <taxon>Ectocarpales</taxon>
        <taxon>Ectocarpaceae</taxon>
        <taxon>Ectocarpus</taxon>
    </lineage>
</organism>
<dbReference type="PANTHER" id="PTHR22753">
    <property type="entry name" value="TRANSMEMBRANE PROTEIN 68"/>
    <property type="match status" value="1"/>
</dbReference>
<dbReference type="Gene3D" id="3.40.50.1820">
    <property type="entry name" value="alpha/beta hydrolase"/>
    <property type="match status" value="1"/>
</dbReference>
<dbReference type="STRING" id="2880.D7G6D7"/>